<evidence type="ECO:0000256" key="1">
    <source>
        <dbReference type="ARBA" id="ARBA00023015"/>
    </source>
</evidence>
<dbReference type="Gene3D" id="1.10.357.10">
    <property type="entry name" value="Tetracycline Repressor, domain 2"/>
    <property type="match status" value="1"/>
</dbReference>
<dbReference type="InterPro" id="IPR036271">
    <property type="entry name" value="Tet_transcr_reg_TetR-rel_C_sf"/>
</dbReference>
<dbReference type="InterPro" id="IPR050109">
    <property type="entry name" value="HTH-type_TetR-like_transc_reg"/>
</dbReference>
<dbReference type="EMBL" id="CAFAAQ010000195">
    <property type="protein sequence ID" value="CAB4819821.1"/>
    <property type="molecule type" value="Genomic_DNA"/>
</dbReference>
<dbReference type="GO" id="GO:0000976">
    <property type="term" value="F:transcription cis-regulatory region binding"/>
    <property type="evidence" value="ECO:0007669"/>
    <property type="project" value="TreeGrafter"/>
</dbReference>
<dbReference type="AlphaFoldDB" id="A0A6J6ZDE7"/>
<evidence type="ECO:0000256" key="3">
    <source>
        <dbReference type="ARBA" id="ARBA00023163"/>
    </source>
</evidence>
<keyword evidence="1" id="KW-0805">Transcription regulation</keyword>
<evidence type="ECO:0000313" key="6">
    <source>
        <dbReference type="EMBL" id="CAB4968550.1"/>
    </source>
</evidence>
<organism evidence="5">
    <name type="scientific">freshwater metagenome</name>
    <dbReference type="NCBI Taxonomy" id="449393"/>
    <lineage>
        <taxon>unclassified sequences</taxon>
        <taxon>metagenomes</taxon>
        <taxon>ecological metagenomes</taxon>
    </lineage>
</organism>
<keyword evidence="2" id="KW-0238">DNA-binding</keyword>
<dbReference type="PANTHER" id="PTHR30055:SF234">
    <property type="entry name" value="HTH-TYPE TRANSCRIPTIONAL REGULATOR BETI"/>
    <property type="match status" value="1"/>
</dbReference>
<sequence>MTAGVAVFSARGFRATRVDDIVKRARISHGTFYLYFSSKDDLFEQLVAEVATELSSLTDSLPTIRPTTESRTDLELWLVSFIELYSKYGPLIRSWTEAERGGMSTAEDVLGTVADALTAKVKIRKRKDFDPRIASLALLAMVERVNYFSVTGQVDEEVEQLARTLADIMLDAFFGTQI</sequence>
<dbReference type="PROSITE" id="PS50977">
    <property type="entry name" value="HTH_TETR_2"/>
    <property type="match status" value="1"/>
</dbReference>
<dbReference type="Pfam" id="PF00440">
    <property type="entry name" value="TetR_N"/>
    <property type="match status" value="1"/>
</dbReference>
<dbReference type="InterPro" id="IPR001647">
    <property type="entry name" value="HTH_TetR"/>
</dbReference>
<dbReference type="SUPFAM" id="SSF46689">
    <property type="entry name" value="Homeodomain-like"/>
    <property type="match status" value="1"/>
</dbReference>
<keyword evidence="3" id="KW-0804">Transcription</keyword>
<reference evidence="5" key="1">
    <citation type="submission" date="2020-05" db="EMBL/GenBank/DDBJ databases">
        <authorList>
            <person name="Chiriac C."/>
            <person name="Salcher M."/>
            <person name="Ghai R."/>
            <person name="Kavagutti S V."/>
        </authorList>
    </citation>
    <scope>NUCLEOTIDE SEQUENCE</scope>
</reference>
<evidence type="ECO:0000259" key="4">
    <source>
        <dbReference type="PROSITE" id="PS50977"/>
    </source>
</evidence>
<evidence type="ECO:0000313" key="5">
    <source>
        <dbReference type="EMBL" id="CAB4819821.1"/>
    </source>
</evidence>
<dbReference type="PANTHER" id="PTHR30055">
    <property type="entry name" value="HTH-TYPE TRANSCRIPTIONAL REGULATOR RUTR"/>
    <property type="match status" value="1"/>
</dbReference>
<dbReference type="Gene3D" id="1.10.10.60">
    <property type="entry name" value="Homeodomain-like"/>
    <property type="match status" value="1"/>
</dbReference>
<evidence type="ECO:0000256" key="2">
    <source>
        <dbReference type="ARBA" id="ARBA00023125"/>
    </source>
</evidence>
<dbReference type="InterPro" id="IPR009057">
    <property type="entry name" value="Homeodomain-like_sf"/>
</dbReference>
<protein>
    <submittedName>
        <fullName evidence="5">Unannotated protein</fullName>
    </submittedName>
</protein>
<feature type="domain" description="HTH tetR-type" evidence="4">
    <location>
        <begin position="1"/>
        <end position="54"/>
    </location>
</feature>
<gene>
    <name evidence="5" type="ORF">UFOPK3046_01685</name>
    <name evidence="6" type="ORF">UFOPK3914_00104</name>
</gene>
<dbReference type="EMBL" id="CAFBOG010000004">
    <property type="protein sequence ID" value="CAB4968550.1"/>
    <property type="molecule type" value="Genomic_DNA"/>
</dbReference>
<name>A0A6J6ZDE7_9ZZZZ</name>
<dbReference type="SUPFAM" id="SSF48498">
    <property type="entry name" value="Tetracyclin repressor-like, C-terminal domain"/>
    <property type="match status" value="1"/>
</dbReference>
<proteinExistence type="predicted"/>
<dbReference type="GO" id="GO:0003700">
    <property type="term" value="F:DNA-binding transcription factor activity"/>
    <property type="evidence" value="ECO:0007669"/>
    <property type="project" value="TreeGrafter"/>
</dbReference>
<accession>A0A6J6ZDE7</accession>